<evidence type="ECO:0000256" key="1">
    <source>
        <dbReference type="ARBA" id="ARBA00022679"/>
    </source>
</evidence>
<dbReference type="PROSITE" id="PS50011">
    <property type="entry name" value="PROTEIN_KINASE_DOM"/>
    <property type="match status" value="1"/>
</dbReference>
<dbReference type="Gene3D" id="1.10.510.10">
    <property type="entry name" value="Transferase(Phosphotransferase) domain 1"/>
    <property type="match status" value="1"/>
</dbReference>
<keyword evidence="4 5" id="KW-0067">ATP-binding</keyword>
<dbReference type="AlphaFoldDB" id="A0A0D3FUT4"/>
<dbReference type="STRING" id="65489.A0A0D3FUT4"/>
<dbReference type="Pfam" id="PF00069">
    <property type="entry name" value="Pkinase"/>
    <property type="match status" value="1"/>
</dbReference>
<dbReference type="FunFam" id="1.10.510.10:FF:000474">
    <property type="entry name" value="Wall-associated receptor kinase 3"/>
    <property type="match status" value="1"/>
</dbReference>
<dbReference type="SUPFAM" id="SSF56112">
    <property type="entry name" value="Protein kinase-like (PK-like)"/>
    <property type="match status" value="1"/>
</dbReference>
<keyword evidence="1" id="KW-0808">Transferase</keyword>
<dbReference type="FunFam" id="3.30.200.20:FF:000581">
    <property type="entry name" value="Wall-associated receptor kinase 3"/>
    <property type="match status" value="1"/>
</dbReference>
<sequence>MKGDGKGRGGICSEKFPLAAKVAIVAIGGLFVLAVLLFLALLRREKRKMRDLFQKNGGPVLQNVHHIKLFKKEELQPILKKRNIIGKGGFGEVYKGRLDDNTLVAVKKSIRVNATLQEDQFTNEIIIQSRVIHKNIVKLIGCCLEVDIPMLVYEFVANGSLDDILHGNDRKTLSLDARLNIAAQTAEGLAYMHSKTNDTILHGDVKPANILLDNNFDPKISDFGLSRLIAIDKQHTKYVVGDTSYVDPIYLQEGLLTDKSDVYSFGVVLLELVSRMKATNNSGDGTLVAKFLRAHENRRRATELFDKDFTESKDMDLLHSVVDIAVKCLCLNVDERPEMTDIAERFLMLKRVRLG</sequence>
<name>A0A0D3FUT4_9ORYZ</name>
<dbReference type="eggNOG" id="ENOG502QQPF">
    <property type="taxonomic scope" value="Eukaryota"/>
</dbReference>
<protein>
    <recommendedName>
        <fullName evidence="8">Protein kinase domain-containing protein</fullName>
    </recommendedName>
</protein>
<dbReference type="GO" id="GO:0005886">
    <property type="term" value="C:plasma membrane"/>
    <property type="evidence" value="ECO:0007669"/>
    <property type="project" value="TreeGrafter"/>
</dbReference>
<dbReference type="InterPro" id="IPR011009">
    <property type="entry name" value="Kinase-like_dom_sf"/>
</dbReference>
<feature type="binding site" evidence="5">
    <location>
        <position position="108"/>
    </location>
    <ligand>
        <name>ATP</name>
        <dbReference type="ChEBI" id="CHEBI:30616"/>
    </ligand>
</feature>
<dbReference type="Gene3D" id="3.30.200.20">
    <property type="entry name" value="Phosphorylase Kinase, domain 1"/>
    <property type="match status" value="1"/>
</dbReference>
<dbReference type="GO" id="GO:0007166">
    <property type="term" value="P:cell surface receptor signaling pathway"/>
    <property type="evidence" value="ECO:0007669"/>
    <property type="project" value="InterPro"/>
</dbReference>
<keyword evidence="3" id="KW-0418">Kinase</keyword>
<evidence type="ECO:0000256" key="7">
    <source>
        <dbReference type="SAM" id="Phobius"/>
    </source>
</evidence>
<keyword evidence="10" id="KW-1185">Reference proteome</keyword>
<reference evidence="9" key="1">
    <citation type="journal article" date="2009" name="Rice">
        <title>De Novo Next Generation Sequencing of Plant Genomes.</title>
        <authorList>
            <person name="Rounsley S."/>
            <person name="Marri P.R."/>
            <person name="Yu Y."/>
            <person name="He R."/>
            <person name="Sisneros N."/>
            <person name="Goicoechea J.L."/>
            <person name="Lee S.J."/>
            <person name="Angelova A."/>
            <person name="Kudrna D."/>
            <person name="Luo M."/>
            <person name="Affourtit J."/>
            <person name="Desany B."/>
            <person name="Knight J."/>
            <person name="Niazi F."/>
            <person name="Egholm M."/>
            <person name="Wing R.A."/>
        </authorList>
    </citation>
    <scope>NUCLEOTIDE SEQUENCE [LARGE SCALE GENOMIC DNA]</scope>
    <source>
        <strain evidence="9">cv. IRGC 105608</strain>
    </source>
</reference>
<dbReference type="SMART" id="SM00220">
    <property type="entry name" value="S_TKc"/>
    <property type="match status" value="1"/>
</dbReference>
<dbReference type="PROSITE" id="PS00107">
    <property type="entry name" value="PROTEIN_KINASE_ATP"/>
    <property type="match status" value="1"/>
</dbReference>
<keyword evidence="6" id="KW-0723">Serine/threonine-protein kinase</keyword>
<dbReference type="PaxDb" id="65489-OBART04G09410.1"/>
<comment type="similarity">
    <text evidence="6">Belongs to the protein kinase superfamily.</text>
</comment>
<evidence type="ECO:0000313" key="10">
    <source>
        <dbReference type="Proteomes" id="UP000026960"/>
    </source>
</evidence>
<organism evidence="9">
    <name type="scientific">Oryza barthii</name>
    <dbReference type="NCBI Taxonomy" id="65489"/>
    <lineage>
        <taxon>Eukaryota</taxon>
        <taxon>Viridiplantae</taxon>
        <taxon>Streptophyta</taxon>
        <taxon>Embryophyta</taxon>
        <taxon>Tracheophyta</taxon>
        <taxon>Spermatophyta</taxon>
        <taxon>Magnoliopsida</taxon>
        <taxon>Liliopsida</taxon>
        <taxon>Poales</taxon>
        <taxon>Poaceae</taxon>
        <taxon>BOP clade</taxon>
        <taxon>Oryzoideae</taxon>
        <taxon>Oryzeae</taxon>
        <taxon>Oryzinae</taxon>
        <taxon>Oryza</taxon>
    </lineage>
</organism>
<evidence type="ECO:0000259" key="8">
    <source>
        <dbReference type="PROSITE" id="PS50011"/>
    </source>
</evidence>
<dbReference type="InterPro" id="IPR008271">
    <property type="entry name" value="Ser/Thr_kinase_AS"/>
</dbReference>
<keyword evidence="7" id="KW-0812">Transmembrane</keyword>
<dbReference type="Gramene" id="OBART04G09410.1">
    <property type="protein sequence ID" value="OBART04G09410.1"/>
    <property type="gene ID" value="OBART04G09410"/>
</dbReference>
<evidence type="ECO:0000256" key="4">
    <source>
        <dbReference type="ARBA" id="ARBA00022840"/>
    </source>
</evidence>
<dbReference type="PROSITE" id="PS00108">
    <property type="entry name" value="PROTEIN_KINASE_ST"/>
    <property type="match status" value="1"/>
</dbReference>
<evidence type="ECO:0000313" key="9">
    <source>
        <dbReference type="EnsemblPlants" id="OBART04G09410.1"/>
    </source>
</evidence>
<keyword evidence="2 5" id="KW-0547">Nucleotide-binding</keyword>
<keyword evidence="7" id="KW-1133">Transmembrane helix</keyword>
<proteinExistence type="inferred from homology"/>
<keyword evidence="7" id="KW-0472">Membrane</keyword>
<evidence type="ECO:0000256" key="6">
    <source>
        <dbReference type="RuleBase" id="RU000304"/>
    </source>
</evidence>
<feature type="domain" description="Protein kinase" evidence="8">
    <location>
        <begin position="79"/>
        <end position="347"/>
    </location>
</feature>
<dbReference type="PANTHER" id="PTHR27005">
    <property type="entry name" value="WALL-ASSOCIATED RECEPTOR KINASE-LIKE 21"/>
    <property type="match status" value="1"/>
</dbReference>
<dbReference type="HOGENOM" id="CLU_000288_21_4_1"/>
<feature type="transmembrane region" description="Helical" evidence="7">
    <location>
        <begin position="20"/>
        <end position="42"/>
    </location>
</feature>
<dbReference type="InterPro" id="IPR000719">
    <property type="entry name" value="Prot_kinase_dom"/>
</dbReference>
<dbReference type="PANTHER" id="PTHR27005:SF468">
    <property type="entry name" value="OS01G0310500 PROTEIN"/>
    <property type="match status" value="1"/>
</dbReference>
<evidence type="ECO:0000256" key="5">
    <source>
        <dbReference type="PROSITE-ProRule" id="PRU10141"/>
    </source>
</evidence>
<reference evidence="9" key="2">
    <citation type="submission" date="2015-03" db="UniProtKB">
        <authorList>
            <consortium name="EnsemblPlants"/>
        </authorList>
    </citation>
    <scope>IDENTIFICATION</scope>
</reference>
<dbReference type="EnsemblPlants" id="OBART04G09410.1">
    <property type="protein sequence ID" value="OBART04G09410.1"/>
    <property type="gene ID" value="OBART04G09410"/>
</dbReference>
<dbReference type="InterPro" id="IPR017441">
    <property type="entry name" value="Protein_kinase_ATP_BS"/>
</dbReference>
<dbReference type="GO" id="GO:0004674">
    <property type="term" value="F:protein serine/threonine kinase activity"/>
    <property type="evidence" value="ECO:0007669"/>
    <property type="project" value="UniProtKB-KW"/>
</dbReference>
<evidence type="ECO:0000256" key="2">
    <source>
        <dbReference type="ARBA" id="ARBA00022741"/>
    </source>
</evidence>
<evidence type="ECO:0000256" key="3">
    <source>
        <dbReference type="ARBA" id="ARBA00022777"/>
    </source>
</evidence>
<dbReference type="InterPro" id="IPR045274">
    <property type="entry name" value="WAK-like"/>
</dbReference>
<accession>A0A0D3FUT4</accession>
<dbReference type="GO" id="GO:0005524">
    <property type="term" value="F:ATP binding"/>
    <property type="evidence" value="ECO:0007669"/>
    <property type="project" value="UniProtKB-UniRule"/>
</dbReference>
<dbReference type="Proteomes" id="UP000026960">
    <property type="component" value="Chromosome 4"/>
</dbReference>